<dbReference type="EMBL" id="DF973978">
    <property type="protein sequence ID" value="GAU43520.1"/>
    <property type="molecule type" value="Genomic_DNA"/>
</dbReference>
<sequence>MLHHTVQTGEGRDNKTGKDGEGVAGGSKQTTMALQEGKKSQGRTQDHEINLGACISAKKCLKLLVSFTIPNPFQQVLLRNSYPKAHDPTILISNLRVQPRSNSSDRGRVAAQNHGHRT</sequence>
<gene>
    <name evidence="2" type="ORF">TSUD_245480</name>
</gene>
<accession>A0A2Z6P319</accession>
<feature type="region of interest" description="Disordered" evidence="1">
    <location>
        <begin position="93"/>
        <end position="118"/>
    </location>
</feature>
<reference evidence="3" key="1">
    <citation type="journal article" date="2017" name="Front. Plant Sci.">
        <title>Climate Clever Clovers: New Paradigm to Reduce the Environmental Footprint of Ruminants by Breeding Low Methanogenic Forages Utilizing Haplotype Variation.</title>
        <authorList>
            <person name="Kaur P."/>
            <person name="Appels R."/>
            <person name="Bayer P.E."/>
            <person name="Keeble-Gagnere G."/>
            <person name="Wang J."/>
            <person name="Hirakawa H."/>
            <person name="Shirasawa K."/>
            <person name="Vercoe P."/>
            <person name="Stefanova K."/>
            <person name="Durmic Z."/>
            <person name="Nichols P."/>
            <person name="Revell C."/>
            <person name="Isobe S.N."/>
            <person name="Edwards D."/>
            <person name="Erskine W."/>
        </authorList>
    </citation>
    <scope>NUCLEOTIDE SEQUENCE [LARGE SCALE GENOMIC DNA]</scope>
    <source>
        <strain evidence="3">cv. Daliak</strain>
    </source>
</reference>
<evidence type="ECO:0000313" key="3">
    <source>
        <dbReference type="Proteomes" id="UP000242715"/>
    </source>
</evidence>
<organism evidence="2 3">
    <name type="scientific">Trifolium subterraneum</name>
    <name type="common">Subterranean clover</name>
    <dbReference type="NCBI Taxonomy" id="3900"/>
    <lineage>
        <taxon>Eukaryota</taxon>
        <taxon>Viridiplantae</taxon>
        <taxon>Streptophyta</taxon>
        <taxon>Embryophyta</taxon>
        <taxon>Tracheophyta</taxon>
        <taxon>Spermatophyta</taxon>
        <taxon>Magnoliopsida</taxon>
        <taxon>eudicotyledons</taxon>
        <taxon>Gunneridae</taxon>
        <taxon>Pentapetalae</taxon>
        <taxon>rosids</taxon>
        <taxon>fabids</taxon>
        <taxon>Fabales</taxon>
        <taxon>Fabaceae</taxon>
        <taxon>Papilionoideae</taxon>
        <taxon>50 kb inversion clade</taxon>
        <taxon>NPAAA clade</taxon>
        <taxon>Hologalegina</taxon>
        <taxon>IRL clade</taxon>
        <taxon>Trifolieae</taxon>
        <taxon>Trifolium</taxon>
    </lineage>
</organism>
<feature type="region of interest" description="Disordered" evidence="1">
    <location>
        <begin position="1"/>
        <end position="46"/>
    </location>
</feature>
<feature type="compositionally biased region" description="Basic and acidic residues" evidence="1">
    <location>
        <begin position="10"/>
        <end position="21"/>
    </location>
</feature>
<keyword evidence="3" id="KW-1185">Reference proteome</keyword>
<evidence type="ECO:0000256" key="1">
    <source>
        <dbReference type="SAM" id="MobiDB-lite"/>
    </source>
</evidence>
<proteinExistence type="predicted"/>
<dbReference type="AlphaFoldDB" id="A0A2Z6P319"/>
<evidence type="ECO:0000313" key="2">
    <source>
        <dbReference type="EMBL" id="GAU43520.1"/>
    </source>
</evidence>
<feature type="compositionally biased region" description="Basic and acidic residues" evidence="1">
    <location>
        <begin position="36"/>
        <end position="46"/>
    </location>
</feature>
<name>A0A2Z6P319_TRISU</name>
<dbReference type="Proteomes" id="UP000242715">
    <property type="component" value="Unassembled WGS sequence"/>
</dbReference>
<feature type="compositionally biased region" description="Polar residues" evidence="1">
    <location>
        <begin position="93"/>
        <end position="102"/>
    </location>
</feature>
<protein>
    <submittedName>
        <fullName evidence="2">Uncharacterized protein</fullName>
    </submittedName>
</protein>